<feature type="domain" description="Farnesoic acid O-methyl transferase" evidence="2">
    <location>
        <begin position="388"/>
        <end position="523"/>
    </location>
</feature>
<accession>A0A8S3PWH5</accession>
<proteinExistence type="predicted"/>
<name>A0A8S3PWH5_MYTED</name>
<dbReference type="Pfam" id="PF12248">
    <property type="entry name" value="Methyltransf_FA"/>
    <property type="match status" value="3"/>
</dbReference>
<evidence type="ECO:0000313" key="3">
    <source>
        <dbReference type="EMBL" id="CAG2188057.1"/>
    </source>
</evidence>
<reference evidence="3" key="1">
    <citation type="submission" date="2021-03" db="EMBL/GenBank/DDBJ databases">
        <authorList>
            <person name="Bekaert M."/>
        </authorList>
    </citation>
    <scope>NUCLEOTIDE SEQUENCE</scope>
</reference>
<dbReference type="OrthoDB" id="6044186at2759"/>
<organism evidence="3 4">
    <name type="scientific">Mytilus edulis</name>
    <name type="common">Blue mussel</name>
    <dbReference type="NCBI Taxonomy" id="6550"/>
    <lineage>
        <taxon>Eukaryota</taxon>
        <taxon>Metazoa</taxon>
        <taxon>Spiralia</taxon>
        <taxon>Lophotrochozoa</taxon>
        <taxon>Mollusca</taxon>
        <taxon>Bivalvia</taxon>
        <taxon>Autobranchia</taxon>
        <taxon>Pteriomorphia</taxon>
        <taxon>Mytilida</taxon>
        <taxon>Mytiloidea</taxon>
        <taxon>Mytilidae</taxon>
        <taxon>Mytilinae</taxon>
        <taxon>Mytilus</taxon>
    </lineage>
</organism>
<sequence length="563" mass="63570">MSILLLISLLVMFSAVLGLHYPTNISKKFFEKTRTALKSLESYLSNTVSTLKGQINTIHAKVKQLDKDMLSIPTDDSKDCQGPIIKTPNLYKYIPLTDNGIAMGNPVRQSIRFKVKANNDAHVALMSSNNPNDPLYEIVLGGWGNTQSAIRDRKQGASQLAVYRGRVLNSNEFRTFTIKWSNARIRVEDESGKKLMEWTDTTNPYTIRNIGICTGWGSTGIWSFPCQDCQVPIIKTPNLYKYIPLTDNGIAMGNPVRQSIRFKVKANNDAHVALMSSNNPNDPLYEIVLGGWYNTQSVIRDRKQGGHLAVYRGRVLNSNEFRTFTIKWSNARIRVEDESGKKLMEWTDTTNPYTIRNIGISTGWGSTGIWSFPCQDCQVPIIKTPNLYKYIPLTDNGIAMGNPVQQSIRFKVKANNDAHVALMSSNNPNDPLYEIVLGGWYNTQSVIRDRKQGGHLAVYRGRVLNSNEFRTFTIKWSNARIRVEDESGKKLMEWTDTTNPYTIRNIGISTGWGSTGIWSFPCQDCQVLIIKTPNLYKYMALLWEIQFDKVLGLVKANNDAHVA</sequence>
<dbReference type="PANTHER" id="PTHR36695">
    <property type="entry name" value="AGAP008648-PA"/>
    <property type="match status" value="1"/>
</dbReference>
<dbReference type="AlphaFoldDB" id="A0A8S3PWH5"/>
<keyword evidence="4" id="KW-1185">Reference proteome</keyword>
<dbReference type="Proteomes" id="UP000683360">
    <property type="component" value="Unassembled WGS sequence"/>
</dbReference>
<evidence type="ECO:0000256" key="1">
    <source>
        <dbReference type="SAM" id="SignalP"/>
    </source>
</evidence>
<feature type="domain" description="Farnesoic acid O-methyl transferase" evidence="2">
    <location>
        <begin position="91"/>
        <end position="227"/>
    </location>
</feature>
<evidence type="ECO:0000313" key="4">
    <source>
        <dbReference type="Proteomes" id="UP000683360"/>
    </source>
</evidence>
<dbReference type="InterPro" id="IPR022041">
    <property type="entry name" value="Methyltransf_FA"/>
</dbReference>
<gene>
    <name evidence="3" type="ORF">MEDL_3498</name>
</gene>
<keyword evidence="1" id="KW-0732">Signal</keyword>
<dbReference type="PANTHER" id="PTHR36695:SF12">
    <property type="entry name" value="AGAP008648-PA"/>
    <property type="match status" value="1"/>
</dbReference>
<feature type="signal peptide" evidence="1">
    <location>
        <begin position="1"/>
        <end position="18"/>
    </location>
</feature>
<feature type="chain" id="PRO_5035880956" description="Farnesoic acid O-methyl transferase domain-containing protein" evidence="1">
    <location>
        <begin position="19"/>
        <end position="563"/>
    </location>
</feature>
<evidence type="ECO:0000259" key="2">
    <source>
        <dbReference type="Pfam" id="PF12248"/>
    </source>
</evidence>
<feature type="domain" description="Farnesoic acid O-methyl transferase" evidence="2">
    <location>
        <begin position="240"/>
        <end position="375"/>
    </location>
</feature>
<comment type="caution">
    <text evidence="3">The sequence shown here is derived from an EMBL/GenBank/DDBJ whole genome shotgun (WGS) entry which is preliminary data.</text>
</comment>
<protein>
    <recommendedName>
        <fullName evidence="2">Farnesoic acid O-methyl transferase domain-containing protein</fullName>
    </recommendedName>
</protein>
<dbReference type="EMBL" id="CAJPWZ010000193">
    <property type="protein sequence ID" value="CAG2188057.1"/>
    <property type="molecule type" value="Genomic_DNA"/>
</dbReference>